<dbReference type="InterPro" id="IPR007630">
    <property type="entry name" value="RNA_pol_sigma70_r4"/>
</dbReference>
<accession>A0A2H0KD23</accession>
<evidence type="ECO:0000256" key="4">
    <source>
        <dbReference type="ARBA" id="ARBA00023125"/>
    </source>
</evidence>
<keyword evidence="4" id="KW-0238">DNA-binding</keyword>
<feature type="domain" description="RNA polymerase sigma-70 region 1.2" evidence="7">
    <location>
        <begin position="27"/>
        <end position="55"/>
    </location>
</feature>
<dbReference type="InterPro" id="IPR036388">
    <property type="entry name" value="WH-like_DNA-bd_sf"/>
</dbReference>
<keyword evidence="3" id="KW-0731">Sigma factor</keyword>
<dbReference type="InterPro" id="IPR000943">
    <property type="entry name" value="RNA_pol_sigma70"/>
</dbReference>
<evidence type="ECO:0000259" key="10">
    <source>
        <dbReference type="Pfam" id="PF04545"/>
    </source>
</evidence>
<evidence type="ECO:0000313" key="12">
    <source>
        <dbReference type="Proteomes" id="UP000229342"/>
    </source>
</evidence>
<name>A0A2H0KD23_9BACT</name>
<reference evidence="11 12" key="1">
    <citation type="submission" date="2017-09" db="EMBL/GenBank/DDBJ databases">
        <title>Depth-based differentiation of microbial function through sediment-hosted aquifers and enrichment of novel symbionts in the deep terrestrial subsurface.</title>
        <authorList>
            <person name="Probst A.J."/>
            <person name="Ladd B."/>
            <person name="Jarett J.K."/>
            <person name="Geller-Mcgrath D.E."/>
            <person name="Sieber C.M."/>
            <person name="Emerson J.B."/>
            <person name="Anantharaman K."/>
            <person name="Thomas B.C."/>
            <person name="Malmstrom R."/>
            <person name="Stieglmeier M."/>
            <person name="Klingl A."/>
            <person name="Woyke T."/>
            <person name="Ryan C.M."/>
            <person name="Banfield J.F."/>
        </authorList>
    </citation>
    <scope>NUCLEOTIDE SEQUENCE [LARGE SCALE GENOMIC DNA]</scope>
    <source>
        <strain evidence="11">CG11_big_fil_rev_8_21_14_0_20_46_11</strain>
    </source>
</reference>
<dbReference type="InterPro" id="IPR013325">
    <property type="entry name" value="RNA_pol_sigma_r2"/>
</dbReference>
<feature type="domain" description="RNA polymerase sigma-70 region 2" evidence="9">
    <location>
        <begin position="62"/>
        <end position="131"/>
    </location>
</feature>
<evidence type="ECO:0000259" key="8">
    <source>
        <dbReference type="Pfam" id="PF04539"/>
    </source>
</evidence>
<evidence type="ECO:0000256" key="5">
    <source>
        <dbReference type="ARBA" id="ARBA00023163"/>
    </source>
</evidence>
<dbReference type="CDD" id="cd06171">
    <property type="entry name" value="Sigma70_r4"/>
    <property type="match status" value="1"/>
</dbReference>
<evidence type="ECO:0000256" key="6">
    <source>
        <dbReference type="SAM" id="MobiDB-lite"/>
    </source>
</evidence>
<dbReference type="Pfam" id="PF04542">
    <property type="entry name" value="Sigma70_r2"/>
    <property type="match status" value="1"/>
</dbReference>
<dbReference type="NCBIfam" id="TIGR02937">
    <property type="entry name" value="sigma70-ECF"/>
    <property type="match status" value="1"/>
</dbReference>
<dbReference type="PANTHER" id="PTHR30603">
    <property type="entry name" value="RNA POLYMERASE SIGMA FACTOR RPO"/>
    <property type="match status" value="1"/>
</dbReference>
<sequence>MNESGSNGNKHNSAHSGGVDSDHSISRVYLREIGQIPLLEPNEEKVLGRRVQLGDTCARTEMIEANLRLVVSVAKKYTGLGVPFLDLVNEGNIGLMNAVERFDPGFGAKFSTYATYWIKHGVKLALANQGRNIRVPVHIVDAFIRLRRVSAQLSGELGREPTDGELAEELDIPLTHVRRLRESEALATVSLDAPIGVNGDSTDTCFGDNVADPDGDTTVDDLNAKDRLAILEEAISQTLNGREAFVIRLRFGLNGEGPETLDEVGKKYKVTRERIRGIQNIALNKLRKALRKRGVTGVL</sequence>
<evidence type="ECO:0000313" key="11">
    <source>
        <dbReference type="EMBL" id="PIQ69168.1"/>
    </source>
</evidence>
<keyword evidence="2" id="KW-0805">Transcription regulation</keyword>
<dbReference type="Pfam" id="PF04539">
    <property type="entry name" value="Sigma70_r3"/>
    <property type="match status" value="1"/>
</dbReference>
<proteinExistence type="inferred from homology"/>
<dbReference type="Pfam" id="PF00140">
    <property type="entry name" value="Sigma70_r1_2"/>
    <property type="match status" value="1"/>
</dbReference>
<dbReference type="GO" id="GO:0016987">
    <property type="term" value="F:sigma factor activity"/>
    <property type="evidence" value="ECO:0007669"/>
    <property type="project" value="UniProtKB-KW"/>
</dbReference>
<dbReference type="Proteomes" id="UP000229342">
    <property type="component" value="Unassembled WGS sequence"/>
</dbReference>
<feature type="domain" description="RNA polymerase sigma-70 region 3" evidence="8">
    <location>
        <begin position="145"/>
        <end position="215"/>
    </location>
</feature>
<dbReference type="InterPro" id="IPR007627">
    <property type="entry name" value="RNA_pol_sigma70_r2"/>
</dbReference>
<dbReference type="Gene3D" id="1.10.601.10">
    <property type="entry name" value="RNA Polymerase Primary Sigma Factor"/>
    <property type="match status" value="1"/>
</dbReference>
<evidence type="ECO:0000256" key="3">
    <source>
        <dbReference type="ARBA" id="ARBA00023082"/>
    </source>
</evidence>
<dbReference type="InterPro" id="IPR009042">
    <property type="entry name" value="RNA_pol_sigma70_r1_2"/>
</dbReference>
<dbReference type="InterPro" id="IPR007624">
    <property type="entry name" value="RNA_pol_sigma70_r3"/>
</dbReference>
<dbReference type="Pfam" id="PF04545">
    <property type="entry name" value="Sigma70_r4"/>
    <property type="match status" value="1"/>
</dbReference>
<comment type="similarity">
    <text evidence="1">Belongs to the sigma-70 factor family.</text>
</comment>
<gene>
    <name evidence="11" type="ORF">COV91_00275</name>
</gene>
<dbReference type="InterPro" id="IPR050239">
    <property type="entry name" value="Sigma-70_RNA_pol_init_factors"/>
</dbReference>
<dbReference type="EMBL" id="PCVG01000006">
    <property type="protein sequence ID" value="PIQ69168.1"/>
    <property type="molecule type" value="Genomic_DNA"/>
</dbReference>
<dbReference type="AlphaFoldDB" id="A0A2H0KD23"/>
<feature type="region of interest" description="Disordered" evidence="6">
    <location>
        <begin position="1"/>
        <end position="21"/>
    </location>
</feature>
<evidence type="ECO:0000256" key="1">
    <source>
        <dbReference type="ARBA" id="ARBA00007788"/>
    </source>
</evidence>
<dbReference type="InterPro" id="IPR013324">
    <property type="entry name" value="RNA_pol_sigma_r3/r4-like"/>
</dbReference>
<feature type="compositionally biased region" description="Polar residues" evidence="6">
    <location>
        <begin position="1"/>
        <end position="15"/>
    </location>
</feature>
<dbReference type="InterPro" id="IPR014284">
    <property type="entry name" value="RNA_pol_sigma-70_dom"/>
</dbReference>
<feature type="domain" description="RNA polymerase sigma-70 region 4" evidence="10">
    <location>
        <begin position="237"/>
        <end position="288"/>
    </location>
</feature>
<dbReference type="GO" id="GO:0003677">
    <property type="term" value="F:DNA binding"/>
    <property type="evidence" value="ECO:0007669"/>
    <property type="project" value="UniProtKB-KW"/>
</dbReference>
<dbReference type="SUPFAM" id="SSF88946">
    <property type="entry name" value="Sigma2 domain of RNA polymerase sigma factors"/>
    <property type="match status" value="1"/>
</dbReference>
<evidence type="ECO:0000259" key="9">
    <source>
        <dbReference type="Pfam" id="PF04542"/>
    </source>
</evidence>
<evidence type="ECO:0000259" key="7">
    <source>
        <dbReference type="Pfam" id="PF00140"/>
    </source>
</evidence>
<protein>
    <submittedName>
        <fullName evidence="11">RNA polymerase subunit sigma</fullName>
    </submittedName>
</protein>
<comment type="caution">
    <text evidence="11">The sequence shown here is derived from an EMBL/GenBank/DDBJ whole genome shotgun (WGS) entry which is preliminary data.</text>
</comment>
<dbReference type="Gene3D" id="1.10.10.10">
    <property type="entry name" value="Winged helix-like DNA-binding domain superfamily/Winged helix DNA-binding domain"/>
    <property type="match status" value="2"/>
</dbReference>
<dbReference type="SUPFAM" id="SSF88659">
    <property type="entry name" value="Sigma3 and sigma4 domains of RNA polymerase sigma factors"/>
    <property type="match status" value="2"/>
</dbReference>
<dbReference type="GO" id="GO:0006352">
    <property type="term" value="P:DNA-templated transcription initiation"/>
    <property type="evidence" value="ECO:0007669"/>
    <property type="project" value="InterPro"/>
</dbReference>
<dbReference type="PRINTS" id="PR00046">
    <property type="entry name" value="SIGMA70FCT"/>
</dbReference>
<dbReference type="PANTHER" id="PTHR30603:SF60">
    <property type="entry name" value="RNA POLYMERASE SIGMA FACTOR RPOD"/>
    <property type="match status" value="1"/>
</dbReference>
<organism evidence="11 12">
    <name type="scientific">Candidatus Taylorbacteria bacterium CG11_big_fil_rev_8_21_14_0_20_46_11</name>
    <dbReference type="NCBI Taxonomy" id="1975025"/>
    <lineage>
        <taxon>Bacteria</taxon>
        <taxon>Candidatus Tayloriibacteriota</taxon>
    </lineage>
</organism>
<keyword evidence="5" id="KW-0804">Transcription</keyword>
<evidence type="ECO:0000256" key="2">
    <source>
        <dbReference type="ARBA" id="ARBA00023015"/>
    </source>
</evidence>